<gene>
    <name evidence="1" type="ORF">C8D95_104239</name>
</gene>
<keyword evidence="2" id="KW-1185">Reference proteome</keyword>
<name>A0A316G988_9RHOB</name>
<dbReference type="OrthoDB" id="7727987at2"/>
<reference evidence="1 2" key="1">
    <citation type="submission" date="2018-05" db="EMBL/GenBank/DDBJ databases">
        <title>Genomic Encyclopedia of Type Strains, Phase IV (KMG-IV): sequencing the most valuable type-strain genomes for metagenomic binning, comparative biology and taxonomic classification.</title>
        <authorList>
            <person name="Goeker M."/>
        </authorList>
    </citation>
    <scope>NUCLEOTIDE SEQUENCE [LARGE SCALE GENOMIC DNA]</scope>
    <source>
        <strain evidence="1 2">DSM 103371</strain>
    </source>
</reference>
<dbReference type="KEGG" id="salo:EF888_21485"/>
<sequence length="85" mass="9121">MTIKTRLNAMERASGGTEPLIVFFTTIYENEDGSDGPTSTRATIVTGPARGVFMGRADDESEDQFRIRVSAVADGTIPRPSSIIA</sequence>
<dbReference type="EMBL" id="QGGV01000004">
    <property type="protein sequence ID" value="PWK56566.1"/>
    <property type="molecule type" value="Genomic_DNA"/>
</dbReference>
<accession>A0A316G988</accession>
<dbReference type="RefSeq" id="WP_109759247.1">
    <property type="nucleotide sequence ID" value="NZ_CP034588.1"/>
</dbReference>
<protein>
    <submittedName>
        <fullName evidence="1">Uncharacterized protein</fullName>
    </submittedName>
</protein>
<organism evidence="1 2">
    <name type="scientific">Silicimonas algicola</name>
    <dbReference type="NCBI Taxonomy" id="1826607"/>
    <lineage>
        <taxon>Bacteria</taxon>
        <taxon>Pseudomonadati</taxon>
        <taxon>Pseudomonadota</taxon>
        <taxon>Alphaproteobacteria</taxon>
        <taxon>Rhodobacterales</taxon>
        <taxon>Paracoccaceae</taxon>
    </lineage>
</organism>
<evidence type="ECO:0000313" key="2">
    <source>
        <dbReference type="Proteomes" id="UP000245390"/>
    </source>
</evidence>
<comment type="caution">
    <text evidence="1">The sequence shown here is derived from an EMBL/GenBank/DDBJ whole genome shotgun (WGS) entry which is preliminary data.</text>
</comment>
<dbReference type="Proteomes" id="UP000245390">
    <property type="component" value="Unassembled WGS sequence"/>
</dbReference>
<evidence type="ECO:0000313" key="1">
    <source>
        <dbReference type="EMBL" id="PWK56566.1"/>
    </source>
</evidence>
<proteinExistence type="predicted"/>
<dbReference type="AlphaFoldDB" id="A0A316G988"/>